<comment type="caution">
    <text evidence="2">The sequence shown here is derived from an EMBL/GenBank/DDBJ whole genome shotgun (WGS) entry which is preliminary data.</text>
</comment>
<name>A0ABT6BC89_9GAMM</name>
<dbReference type="Pfam" id="PF12802">
    <property type="entry name" value="MarR_2"/>
    <property type="match status" value="1"/>
</dbReference>
<dbReference type="InterPro" id="IPR036390">
    <property type="entry name" value="WH_DNA-bd_sf"/>
</dbReference>
<dbReference type="InterPro" id="IPR043129">
    <property type="entry name" value="ATPase_NBD"/>
</dbReference>
<dbReference type="InterPro" id="IPR000600">
    <property type="entry name" value="ROK"/>
</dbReference>
<dbReference type="Gene3D" id="1.10.10.10">
    <property type="entry name" value="Winged helix-like DNA-binding domain superfamily/Winged helix DNA-binding domain"/>
    <property type="match status" value="1"/>
</dbReference>
<dbReference type="SUPFAM" id="SSF46785">
    <property type="entry name" value="Winged helix' DNA-binding domain"/>
    <property type="match status" value="1"/>
</dbReference>
<protein>
    <submittedName>
        <fullName evidence="2">ROK family transcriptional regulator</fullName>
    </submittedName>
</protein>
<organism evidence="2 3">
    <name type="scientific">Luteibacter sahnii</name>
    <dbReference type="NCBI Taxonomy" id="3021977"/>
    <lineage>
        <taxon>Bacteria</taxon>
        <taxon>Pseudomonadati</taxon>
        <taxon>Pseudomonadota</taxon>
        <taxon>Gammaproteobacteria</taxon>
        <taxon>Lysobacterales</taxon>
        <taxon>Rhodanobacteraceae</taxon>
        <taxon>Luteibacter</taxon>
    </lineage>
</organism>
<keyword evidence="3" id="KW-1185">Reference proteome</keyword>
<reference evidence="2 3" key="1">
    <citation type="journal article" date="2024" name="Curr. Microbiol.">
        <title>Luteibacter sahnii sp. nov., A Novel Yellow-Colored Xanthomonadin Pigment Producing Probiotic Bacterium from Healthy Rice Seed Microbiome.</title>
        <authorList>
            <person name="Jaiswal G."/>
            <person name="Rana R."/>
            <person name="Nayak P.K."/>
            <person name="Chouhan R."/>
            <person name="Gandhi S.G."/>
            <person name="Patel H.K."/>
            <person name="Patil P.B."/>
        </authorList>
    </citation>
    <scope>NUCLEOTIDE SEQUENCE [LARGE SCALE GENOMIC DNA]</scope>
    <source>
        <strain evidence="2 3">PPL201</strain>
    </source>
</reference>
<dbReference type="Gene3D" id="3.30.420.40">
    <property type="match status" value="2"/>
</dbReference>
<feature type="domain" description="HTH marR-type" evidence="1">
    <location>
        <begin position="27"/>
        <end position="72"/>
    </location>
</feature>
<gene>
    <name evidence="2" type="ORF">P3W24_12065</name>
</gene>
<evidence type="ECO:0000313" key="2">
    <source>
        <dbReference type="EMBL" id="MDF4025702.1"/>
    </source>
</evidence>
<dbReference type="Pfam" id="PF00480">
    <property type="entry name" value="ROK"/>
    <property type="match status" value="1"/>
</dbReference>
<dbReference type="SUPFAM" id="SSF53067">
    <property type="entry name" value="Actin-like ATPase domain"/>
    <property type="match status" value="1"/>
</dbReference>
<accession>A0ABT6BC89</accession>
<evidence type="ECO:0000259" key="1">
    <source>
        <dbReference type="Pfam" id="PF12802"/>
    </source>
</evidence>
<evidence type="ECO:0000313" key="3">
    <source>
        <dbReference type="Proteomes" id="UP001528850"/>
    </source>
</evidence>
<dbReference type="InterPro" id="IPR000835">
    <property type="entry name" value="HTH_MarR-typ"/>
</dbReference>
<dbReference type="Proteomes" id="UP001528850">
    <property type="component" value="Unassembled WGS sequence"/>
</dbReference>
<dbReference type="EMBL" id="JARJJS010000002">
    <property type="protein sequence ID" value="MDF4025702.1"/>
    <property type="molecule type" value="Genomic_DNA"/>
</dbReference>
<dbReference type="PANTHER" id="PTHR18964">
    <property type="entry name" value="ROK (REPRESSOR, ORF, KINASE) FAMILY"/>
    <property type="match status" value="1"/>
</dbReference>
<dbReference type="PANTHER" id="PTHR18964:SF169">
    <property type="entry name" value="N-ACETYLMANNOSAMINE KINASE"/>
    <property type="match status" value="1"/>
</dbReference>
<proteinExistence type="predicted"/>
<sequence length="387" mass="41432">MSAATPFAGEIPSPFLRHPESADTVSANERDLLDLVRHHGTTTRAELVRATGLTAQSVMRLVDELVERGMLRMGETIVRGRGKPAVAISLDPGFAFSLGLSITTDSLALCLIDFAGEVRARHEEALKLTQRAALVKRVDTLVRQVTRRAAVPPGRLLGMGVGTTGFFIGDGARMNPPDPLDDIALVELDQLLCAATGLAVWLDNDGSVAAIGESLYGVGHDYRDFAYYFFGHGFGGGMILGGRCYRGHHGNAGEFAGMLPALGYERPALEILRTLLVDDGHDVPTIQAMLDRYDPTWPAVQRWLDRVTPGISAVTSAVVALADPAAIVLGGRIPKALANQLASRIAIDNVPRRGHGRPLPAIVIARAPHDPVALGAASLPFKECFFW</sequence>
<dbReference type="InterPro" id="IPR036388">
    <property type="entry name" value="WH-like_DNA-bd_sf"/>
</dbReference>